<reference evidence="2" key="1">
    <citation type="submission" date="2022-01" db="EMBL/GenBank/DDBJ databases">
        <authorList>
            <person name="King R."/>
        </authorList>
    </citation>
    <scope>NUCLEOTIDE SEQUENCE</scope>
</reference>
<sequence length="352" mass="40984">MAIKKLFLATVLLSICLKEATTDITITNGTCSKIYYFDDSYYKIYCFKTISNNNNTLSITTDKNDTITLDIDVTRNTNKYKVMNNGNIGNFLIYKENIIFDQCLAVNEKEFFWFKNPEETVAIPLVITEGTCSKIHYYNDRYYKIYCFKAINTKNNTLAITTDKNDTIILSMDVTKGYTNYYKIINNENVDNSQLYREKNVYDRCIAVTITDGTCSKIYYFDDRYYKIYCFKTISNNNNNNNTLSITTDKNDTITLDMDVTNTNKYKIINNGNIGNSLLYEEDIVFDKCEAVNEKESFWTKNPEETVAIRCEVSKRSRPYLGIKTGNFIMLIELMPPQNQLVYVQDNYPDRE</sequence>
<organism evidence="2 3">
    <name type="scientific">Psylliodes chrysocephalus</name>
    <dbReference type="NCBI Taxonomy" id="3402493"/>
    <lineage>
        <taxon>Eukaryota</taxon>
        <taxon>Metazoa</taxon>
        <taxon>Ecdysozoa</taxon>
        <taxon>Arthropoda</taxon>
        <taxon>Hexapoda</taxon>
        <taxon>Insecta</taxon>
        <taxon>Pterygota</taxon>
        <taxon>Neoptera</taxon>
        <taxon>Endopterygota</taxon>
        <taxon>Coleoptera</taxon>
        <taxon>Polyphaga</taxon>
        <taxon>Cucujiformia</taxon>
        <taxon>Chrysomeloidea</taxon>
        <taxon>Chrysomelidae</taxon>
        <taxon>Galerucinae</taxon>
        <taxon>Alticini</taxon>
        <taxon>Psylliodes</taxon>
    </lineage>
</organism>
<keyword evidence="1" id="KW-0732">Signal</keyword>
<feature type="signal peptide" evidence="1">
    <location>
        <begin position="1"/>
        <end position="22"/>
    </location>
</feature>
<dbReference type="AlphaFoldDB" id="A0A9P0D6A0"/>
<name>A0A9P0D6A0_9CUCU</name>
<dbReference type="EMBL" id="OV651818">
    <property type="protein sequence ID" value="CAH1112764.1"/>
    <property type="molecule type" value="Genomic_DNA"/>
</dbReference>
<dbReference type="Proteomes" id="UP001153636">
    <property type="component" value="Chromosome 6"/>
</dbReference>
<evidence type="ECO:0000256" key="1">
    <source>
        <dbReference type="SAM" id="SignalP"/>
    </source>
</evidence>
<protein>
    <submittedName>
        <fullName evidence="2">Uncharacterized protein</fullName>
    </submittedName>
</protein>
<keyword evidence="3" id="KW-1185">Reference proteome</keyword>
<accession>A0A9P0D6A0</accession>
<proteinExistence type="predicted"/>
<gene>
    <name evidence="2" type="ORF">PSYICH_LOCUS12926</name>
</gene>
<evidence type="ECO:0000313" key="3">
    <source>
        <dbReference type="Proteomes" id="UP001153636"/>
    </source>
</evidence>
<evidence type="ECO:0000313" key="2">
    <source>
        <dbReference type="EMBL" id="CAH1112764.1"/>
    </source>
</evidence>
<feature type="chain" id="PRO_5040400576" evidence="1">
    <location>
        <begin position="23"/>
        <end position="352"/>
    </location>
</feature>